<name>A0A158JEF2_9BURK</name>
<sequence length="341" mass="37321">MVEAVLAIKGKFSRRPTSPEKRAGRFESAGDAAKELHEHLNAWTSGLSRYGQQAAFALIAANWAVHGTRSAILSNQFAKWSMAAAVLYLGVHLLLVGLLVVLVRQRHLYADDDKSRWIREFSRESKKRSAWPYTDFIERTGEAMWFLHVLGPALSGVLLVMSFFWGATPAIPPKGDSTCAVSAVEAIGPQHLAAITGFVTGSPVQVEDGDSATTVELQRAADLWIRSKKLGQRGLLLIVGATDRLALGKVERDRFDANIGLAQARAEEIRRRLLDLVSSKDVSAVPTIDQVLVLAAGPRHSPMVEKCDACMAKQGFPDDRRVDIWAVWSASAPQKDCKQGK</sequence>
<keyword evidence="3" id="KW-1185">Reference proteome</keyword>
<organism evidence="2 3">
    <name type="scientific">Caballeronia humi</name>
    <dbReference type="NCBI Taxonomy" id="326474"/>
    <lineage>
        <taxon>Bacteria</taxon>
        <taxon>Pseudomonadati</taxon>
        <taxon>Pseudomonadota</taxon>
        <taxon>Betaproteobacteria</taxon>
        <taxon>Burkholderiales</taxon>
        <taxon>Burkholderiaceae</taxon>
        <taxon>Caballeronia</taxon>
    </lineage>
</organism>
<dbReference type="EMBL" id="FCNW02000085">
    <property type="protein sequence ID" value="SAL67232.1"/>
    <property type="molecule type" value="Genomic_DNA"/>
</dbReference>
<dbReference type="AlphaFoldDB" id="A0A158JEF2"/>
<proteinExistence type="predicted"/>
<dbReference type="Proteomes" id="UP000054977">
    <property type="component" value="Unassembled WGS sequence"/>
</dbReference>
<keyword evidence="1" id="KW-0812">Transmembrane</keyword>
<keyword evidence="1" id="KW-1133">Transmembrane helix</keyword>
<evidence type="ECO:0000313" key="2">
    <source>
        <dbReference type="EMBL" id="SAL67232.1"/>
    </source>
</evidence>
<reference evidence="2" key="1">
    <citation type="submission" date="2016-01" db="EMBL/GenBank/DDBJ databases">
        <authorList>
            <person name="Peeters C."/>
        </authorList>
    </citation>
    <scope>NUCLEOTIDE SEQUENCE [LARGE SCALE GENOMIC DNA]</scope>
    <source>
        <strain evidence="2">LMG 22934</strain>
    </source>
</reference>
<protein>
    <recommendedName>
        <fullName evidence="4">OmpA family protein</fullName>
    </recommendedName>
</protein>
<gene>
    <name evidence="2" type="ORF">AWB65_06476</name>
</gene>
<dbReference type="OrthoDB" id="8453631at2"/>
<dbReference type="RefSeq" id="WP_087670936.1">
    <property type="nucleotide sequence ID" value="NZ_FCNW02000085.1"/>
</dbReference>
<feature type="transmembrane region" description="Helical" evidence="1">
    <location>
        <begin position="145"/>
        <end position="167"/>
    </location>
</feature>
<accession>A0A158JEF2</accession>
<keyword evidence="1" id="KW-0472">Membrane</keyword>
<comment type="caution">
    <text evidence="2">The sequence shown here is derived from an EMBL/GenBank/DDBJ whole genome shotgun (WGS) entry which is preliminary data.</text>
</comment>
<feature type="transmembrane region" description="Helical" evidence="1">
    <location>
        <begin position="80"/>
        <end position="103"/>
    </location>
</feature>
<evidence type="ECO:0000256" key="1">
    <source>
        <dbReference type="SAM" id="Phobius"/>
    </source>
</evidence>
<evidence type="ECO:0008006" key="4">
    <source>
        <dbReference type="Google" id="ProtNLM"/>
    </source>
</evidence>
<dbReference type="STRING" id="326474.AWB65_06476"/>
<evidence type="ECO:0000313" key="3">
    <source>
        <dbReference type="Proteomes" id="UP000054977"/>
    </source>
</evidence>